<dbReference type="GO" id="GO:0006203">
    <property type="term" value="P:dGTP catabolic process"/>
    <property type="evidence" value="ECO:0007669"/>
    <property type="project" value="TreeGrafter"/>
</dbReference>
<feature type="domain" description="HD" evidence="2">
    <location>
        <begin position="64"/>
        <end position="203"/>
    </location>
</feature>
<dbReference type="Pfam" id="PF01966">
    <property type="entry name" value="HD"/>
    <property type="match status" value="1"/>
</dbReference>
<dbReference type="InterPro" id="IPR006674">
    <property type="entry name" value="HD_domain"/>
</dbReference>
<dbReference type="PROSITE" id="PS51831">
    <property type="entry name" value="HD"/>
    <property type="match status" value="1"/>
</dbReference>
<name>A0A1Q3F4D6_CULTA</name>
<evidence type="ECO:0000259" key="2">
    <source>
        <dbReference type="PROSITE" id="PS51831"/>
    </source>
</evidence>
<dbReference type="InterPro" id="IPR003607">
    <property type="entry name" value="HD/PDEase_dom"/>
</dbReference>
<comment type="similarity">
    <text evidence="1">Belongs to the SAMHD1 family.</text>
</comment>
<dbReference type="AlphaFoldDB" id="A0A1Q3F4D6"/>
<evidence type="ECO:0000256" key="1">
    <source>
        <dbReference type="ARBA" id="ARBA00005776"/>
    </source>
</evidence>
<dbReference type="Gene3D" id="1.10.3210.10">
    <property type="entry name" value="Hypothetical protein af1432"/>
    <property type="match status" value="1"/>
</dbReference>
<dbReference type="CDD" id="cd00077">
    <property type="entry name" value="HDc"/>
    <property type="match status" value="1"/>
</dbReference>
<dbReference type="EMBL" id="GFDL01012697">
    <property type="protein sequence ID" value="JAV22348.1"/>
    <property type="molecule type" value="Transcribed_RNA"/>
</dbReference>
<dbReference type="GO" id="GO:0005634">
    <property type="term" value="C:nucleus"/>
    <property type="evidence" value="ECO:0007669"/>
    <property type="project" value="TreeGrafter"/>
</dbReference>
<proteinExistence type="inferred from homology"/>
<organism evidence="3">
    <name type="scientific">Culex tarsalis</name>
    <name type="common">Encephalitis mosquito</name>
    <dbReference type="NCBI Taxonomy" id="7177"/>
    <lineage>
        <taxon>Eukaryota</taxon>
        <taxon>Metazoa</taxon>
        <taxon>Ecdysozoa</taxon>
        <taxon>Arthropoda</taxon>
        <taxon>Hexapoda</taxon>
        <taxon>Insecta</taxon>
        <taxon>Pterygota</taxon>
        <taxon>Neoptera</taxon>
        <taxon>Endopterygota</taxon>
        <taxon>Diptera</taxon>
        <taxon>Nematocera</taxon>
        <taxon>Culicoidea</taxon>
        <taxon>Culicidae</taxon>
        <taxon>Culicinae</taxon>
        <taxon>Culicini</taxon>
        <taxon>Culex</taxon>
        <taxon>Culex</taxon>
    </lineage>
</organism>
<dbReference type="SMART" id="SM00471">
    <property type="entry name" value="HDc"/>
    <property type="match status" value="1"/>
</dbReference>
<sequence length="441" mass="50642">MNCSLDTSYHPSSSNWTLHDAIHGSVHYPSYVQSIVDTPEFQRLRNLKQLGTSSKVFPCATHTRFEHCLGVCHLAGTLLDTLERNSRVQISDIHRKCVVLAALLHDIGHGPFSHMWEDFVHKGSDKTWTHEQSSCDMARQLFANNGIQLSQGYEHFYAEQLICALITGNQEALKTLLTPDTMFLAEIVHNKRFKLDVDKWDYLLRDLFYLRGVIDVNVEFVRLFEHARVVRDAGGVTHIAYRARDYRWIVQLFEARAKLHMECYQHPIILGLEKLLIDALTQADENGFCIKGTKISEAHHSPLVYQYLDDSVISLIETNESTKLQEVQQLLARIRCRQLYSRIHASSEPCDIDELNARVGTDEFFQIRKRIPYGSEMAPRNVPLYNERGELIPDNVDVVEDVLSSITEKGHFEQYLVYCKSTKQDVISSAREYLENGSVSR</sequence>
<dbReference type="PANTHER" id="PTHR11373:SF4">
    <property type="entry name" value="DEOXYNUCLEOSIDE TRIPHOSPHATE TRIPHOSPHOHYDROLASE SAMHD1"/>
    <property type="match status" value="1"/>
</dbReference>
<dbReference type="PANTHER" id="PTHR11373">
    <property type="entry name" value="DEOXYNUCLEOSIDE TRIPHOSPHATE TRIPHOSPHOHYDROLASE"/>
    <property type="match status" value="1"/>
</dbReference>
<dbReference type="SUPFAM" id="SSF109604">
    <property type="entry name" value="HD-domain/PDEase-like"/>
    <property type="match status" value="1"/>
</dbReference>
<dbReference type="GO" id="GO:0008832">
    <property type="term" value="F:dGTPase activity"/>
    <property type="evidence" value="ECO:0007669"/>
    <property type="project" value="TreeGrafter"/>
</dbReference>
<accession>A0A1Q3F4D6</accession>
<reference evidence="3" key="1">
    <citation type="submission" date="2017-01" db="EMBL/GenBank/DDBJ databases">
        <title>A deep insight into the sialotranscriptome of adult male and female Cluex tarsalis mosquitoes.</title>
        <authorList>
            <person name="Ribeiro J.M."/>
            <person name="Moreira F."/>
            <person name="Bernard K.A."/>
            <person name="Calvo E."/>
        </authorList>
    </citation>
    <scope>NUCLEOTIDE SEQUENCE</scope>
    <source>
        <strain evidence="3">Kern County</strain>
        <tissue evidence="3">Salivary glands</tissue>
    </source>
</reference>
<dbReference type="InterPro" id="IPR050135">
    <property type="entry name" value="dGTPase-like"/>
</dbReference>
<evidence type="ECO:0000313" key="3">
    <source>
        <dbReference type="EMBL" id="JAV22348.1"/>
    </source>
</evidence>
<protein>
    <submittedName>
        <fullName evidence="3">Putative sam/hd domain protein</fullName>
    </submittedName>
</protein>